<comment type="caution">
    <text evidence="2">The sequence shown here is derived from an EMBL/GenBank/DDBJ whole genome shotgun (WGS) entry which is preliminary data.</text>
</comment>
<organism evidence="2 3">
    <name type="scientific">Agrilutibacter niabensis</name>
    <dbReference type="NCBI Taxonomy" id="380628"/>
    <lineage>
        <taxon>Bacteria</taxon>
        <taxon>Pseudomonadati</taxon>
        <taxon>Pseudomonadota</taxon>
        <taxon>Gammaproteobacteria</taxon>
        <taxon>Lysobacterales</taxon>
        <taxon>Lysobacteraceae</taxon>
        <taxon>Agrilutibacter</taxon>
    </lineage>
</organism>
<dbReference type="EMBL" id="JAVDVW010000001">
    <property type="protein sequence ID" value="MDR7098136.1"/>
    <property type="molecule type" value="Genomic_DNA"/>
</dbReference>
<name>A0ABU1VKZ6_9GAMM</name>
<evidence type="ECO:0000313" key="2">
    <source>
        <dbReference type="EMBL" id="MDR7098136.1"/>
    </source>
</evidence>
<evidence type="ECO:0000256" key="1">
    <source>
        <dbReference type="SAM" id="SignalP"/>
    </source>
</evidence>
<dbReference type="InterPro" id="IPR002816">
    <property type="entry name" value="TraB/PrgY/GumN_fam"/>
</dbReference>
<gene>
    <name evidence="2" type="ORF">J2X04_000483</name>
</gene>
<dbReference type="CDD" id="cd14788">
    <property type="entry name" value="GumN"/>
    <property type="match status" value="1"/>
</dbReference>
<dbReference type="Pfam" id="PF01963">
    <property type="entry name" value="TraB_PrgY_gumN"/>
    <property type="match status" value="1"/>
</dbReference>
<evidence type="ECO:0000313" key="3">
    <source>
        <dbReference type="Proteomes" id="UP001267878"/>
    </source>
</evidence>
<feature type="signal peptide" evidence="1">
    <location>
        <begin position="1"/>
        <end position="21"/>
    </location>
</feature>
<keyword evidence="1" id="KW-0732">Signal</keyword>
<feature type="chain" id="PRO_5046589270" description="TraB/GumN family protein" evidence="1">
    <location>
        <begin position="22"/>
        <end position="342"/>
    </location>
</feature>
<sequence length="342" mass="36796">MRSTALACLLLTSLWVTPALAIQEGASQAAPPIRDEAPVMVSGKLPGPGMWKVSRNGHVMYVLGTVSPLPKGMEWISRDVEQVLAQAREVVTGPSYQVDTDVGFFGKLALLPSLVGVRKNPGDKKLQEVVSAESYARWLVLKQRYLGRDGSVEKMRPIFAASELYQAAIKDAGLGSGIVWPVVEHSIKANHIKLTEPKVKVTISDPKAALKEFRSESISDQACFDKMLANLETDVARMAQRANAWAVGDIDALRTLPLGDQYQTCQNALMQAPAAQKRGIVDAEGQARRAWLSAAESAIANNPVSFAVLPMAELLESDGSVPALQAKGYVVEAPDAEAPPTE</sequence>
<evidence type="ECO:0008006" key="4">
    <source>
        <dbReference type="Google" id="ProtNLM"/>
    </source>
</evidence>
<protein>
    <recommendedName>
        <fullName evidence="4">TraB/GumN family protein</fullName>
    </recommendedName>
</protein>
<reference evidence="2 3" key="1">
    <citation type="submission" date="2023-07" db="EMBL/GenBank/DDBJ databases">
        <title>Sorghum-associated microbial communities from plants grown in Nebraska, USA.</title>
        <authorList>
            <person name="Schachtman D."/>
        </authorList>
    </citation>
    <scope>NUCLEOTIDE SEQUENCE [LARGE SCALE GENOMIC DNA]</scope>
    <source>
        <strain evidence="2 3">BE187</strain>
    </source>
</reference>
<keyword evidence="3" id="KW-1185">Reference proteome</keyword>
<dbReference type="Proteomes" id="UP001267878">
    <property type="component" value="Unassembled WGS sequence"/>
</dbReference>
<accession>A0ABU1VKZ6</accession>
<dbReference type="RefSeq" id="WP_310051702.1">
    <property type="nucleotide sequence ID" value="NZ_JAVDVW010000001.1"/>
</dbReference>
<proteinExistence type="predicted"/>